<evidence type="ECO:0000313" key="1">
    <source>
        <dbReference type="EMBL" id="TPP67155.1"/>
    </source>
</evidence>
<organism evidence="1 2">
    <name type="scientific">Fasciola gigantica</name>
    <name type="common">Giant liver fluke</name>
    <dbReference type="NCBI Taxonomy" id="46835"/>
    <lineage>
        <taxon>Eukaryota</taxon>
        <taxon>Metazoa</taxon>
        <taxon>Spiralia</taxon>
        <taxon>Lophotrochozoa</taxon>
        <taxon>Platyhelminthes</taxon>
        <taxon>Trematoda</taxon>
        <taxon>Digenea</taxon>
        <taxon>Plagiorchiida</taxon>
        <taxon>Echinostomata</taxon>
        <taxon>Echinostomatoidea</taxon>
        <taxon>Fasciolidae</taxon>
        <taxon>Fasciola</taxon>
    </lineage>
</organism>
<gene>
    <name evidence="1" type="ORF">FGIG_05961</name>
</gene>
<sequence length="150" mass="16405">MASSVAPRKRSECMLTECAKSVQTTLKPADPTLLQTISSYARRELGPPVSTVNETVLHSSTASSSNCSSGASQLLHAVRHAARNAFNCEQSNFFTVDHSLAEQRLSKFSTLNCQSVDFLCHSKDAAGHVHPISVDFRPRQSRLTHCFTLN</sequence>
<keyword evidence="2" id="KW-1185">Reference proteome</keyword>
<reference evidence="1 2" key="1">
    <citation type="submission" date="2019-04" db="EMBL/GenBank/DDBJ databases">
        <title>Annotation for the trematode Fasciola gigantica.</title>
        <authorList>
            <person name="Choi Y.-J."/>
        </authorList>
    </citation>
    <scope>NUCLEOTIDE SEQUENCE [LARGE SCALE GENOMIC DNA]</scope>
    <source>
        <strain evidence="1">Uganda_cow_1</strain>
    </source>
</reference>
<dbReference type="EMBL" id="SUNJ01001004">
    <property type="protein sequence ID" value="TPP67155.1"/>
    <property type="molecule type" value="Genomic_DNA"/>
</dbReference>
<dbReference type="AlphaFoldDB" id="A0A504Z371"/>
<protein>
    <submittedName>
        <fullName evidence="1">Uncharacterized protein</fullName>
    </submittedName>
</protein>
<comment type="caution">
    <text evidence="1">The sequence shown here is derived from an EMBL/GenBank/DDBJ whole genome shotgun (WGS) entry which is preliminary data.</text>
</comment>
<accession>A0A504Z371</accession>
<dbReference type="Proteomes" id="UP000316759">
    <property type="component" value="Unassembled WGS sequence"/>
</dbReference>
<name>A0A504Z371_FASGI</name>
<evidence type="ECO:0000313" key="2">
    <source>
        <dbReference type="Proteomes" id="UP000316759"/>
    </source>
</evidence>
<proteinExistence type="predicted"/>